<sequence>MGSSCSSLFYDSIEFQNLLRSIINIYNDTQKEIGIHFWVYSSWQLLDCFVHKRLGKKKV</sequence>
<proteinExistence type="predicted"/>
<dbReference type="AlphaFoldDB" id="A0A2P2MPS7"/>
<dbReference type="EMBL" id="GGEC01051749">
    <property type="protein sequence ID" value="MBX32233.1"/>
    <property type="molecule type" value="Transcribed_RNA"/>
</dbReference>
<evidence type="ECO:0000313" key="1">
    <source>
        <dbReference type="EMBL" id="MBX32233.1"/>
    </source>
</evidence>
<protein>
    <submittedName>
        <fullName evidence="1">Uncharacterized protein</fullName>
    </submittedName>
</protein>
<reference evidence="1" key="1">
    <citation type="submission" date="2018-02" db="EMBL/GenBank/DDBJ databases">
        <title>Rhizophora mucronata_Transcriptome.</title>
        <authorList>
            <person name="Meera S.P."/>
            <person name="Sreeshan A."/>
            <person name="Augustine A."/>
        </authorList>
    </citation>
    <scope>NUCLEOTIDE SEQUENCE</scope>
    <source>
        <tissue evidence="1">Leaf</tissue>
    </source>
</reference>
<name>A0A2P2MPS7_RHIMU</name>
<accession>A0A2P2MPS7</accession>
<organism evidence="1">
    <name type="scientific">Rhizophora mucronata</name>
    <name type="common">Asiatic mangrove</name>
    <dbReference type="NCBI Taxonomy" id="61149"/>
    <lineage>
        <taxon>Eukaryota</taxon>
        <taxon>Viridiplantae</taxon>
        <taxon>Streptophyta</taxon>
        <taxon>Embryophyta</taxon>
        <taxon>Tracheophyta</taxon>
        <taxon>Spermatophyta</taxon>
        <taxon>Magnoliopsida</taxon>
        <taxon>eudicotyledons</taxon>
        <taxon>Gunneridae</taxon>
        <taxon>Pentapetalae</taxon>
        <taxon>rosids</taxon>
        <taxon>fabids</taxon>
        <taxon>Malpighiales</taxon>
        <taxon>Rhizophoraceae</taxon>
        <taxon>Rhizophora</taxon>
    </lineage>
</organism>